<protein>
    <submittedName>
        <fullName evidence="1">Uncharacterized protein</fullName>
    </submittedName>
</protein>
<evidence type="ECO:0000313" key="1">
    <source>
        <dbReference type="EMBL" id="GAA4296737.1"/>
    </source>
</evidence>
<comment type="caution">
    <text evidence="1">The sequence shown here is derived from an EMBL/GenBank/DDBJ whole genome shotgun (WGS) entry which is preliminary data.</text>
</comment>
<dbReference type="EMBL" id="BAABGX010000001">
    <property type="protein sequence ID" value="GAA4296737.1"/>
    <property type="molecule type" value="Genomic_DNA"/>
</dbReference>
<proteinExistence type="predicted"/>
<accession>A0ABP8F7A9</accession>
<name>A0ABP8F7A9_9BACT</name>
<evidence type="ECO:0000313" key="2">
    <source>
        <dbReference type="Proteomes" id="UP001501844"/>
    </source>
</evidence>
<dbReference type="Proteomes" id="UP001501844">
    <property type="component" value="Unassembled WGS sequence"/>
</dbReference>
<organism evidence="1 2">
    <name type="scientific">Nibribacter koreensis</name>
    <dbReference type="NCBI Taxonomy" id="1084519"/>
    <lineage>
        <taxon>Bacteria</taxon>
        <taxon>Pseudomonadati</taxon>
        <taxon>Bacteroidota</taxon>
        <taxon>Cytophagia</taxon>
        <taxon>Cytophagales</taxon>
        <taxon>Hymenobacteraceae</taxon>
        <taxon>Nibribacter</taxon>
    </lineage>
</organism>
<sequence>MEDLKISSLSTVFTVIPSPYSLDNAFLPDLRLKRPRTLVEAGFAHACRRRGYAENSKKIRGFEYLRVTTKTAYGKY</sequence>
<gene>
    <name evidence="1" type="ORF">GCM10023183_03800</name>
</gene>
<reference evidence="2" key="1">
    <citation type="journal article" date="2019" name="Int. J. Syst. Evol. Microbiol.">
        <title>The Global Catalogue of Microorganisms (GCM) 10K type strain sequencing project: providing services to taxonomists for standard genome sequencing and annotation.</title>
        <authorList>
            <consortium name="The Broad Institute Genomics Platform"/>
            <consortium name="The Broad Institute Genome Sequencing Center for Infectious Disease"/>
            <person name="Wu L."/>
            <person name="Ma J."/>
        </authorList>
    </citation>
    <scope>NUCLEOTIDE SEQUENCE [LARGE SCALE GENOMIC DNA]</scope>
    <source>
        <strain evidence="2">JCM 17917</strain>
    </source>
</reference>
<keyword evidence="2" id="KW-1185">Reference proteome</keyword>